<protein>
    <submittedName>
        <fullName evidence="1">Uncharacterized protein</fullName>
    </submittedName>
</protein>
<comment type="caution">
    <text evidence="1">The sequence shown here is derived from an EMBL/GenBank/DDBJ whole genome shotgun (WGS) entry which is preliminary data.</text>
</comment>
<sequence length="113" mass="12563">MEPEKAKKIIATTWFGIQSWALKNKNLNEERTLPAEQSLLVEDADDYKTGANIFSLGVCTADLISEPCVREKVCHLCLHCELSGFHLIEFDQQSLQSSPPTIISPLAFKANAD</sequence>
<reference evidence="1 2" key="1">
    <citation type="submission" date="2023-03" db="EMBL/GenBank/DDBJ databases">
        <title>High recombination rates correlate with genetic variation in Cardiocondyla obscurior ants.</title>
        <authorList>
            <person name="Errbii M."/>
        </authorList>
    </citation>
    <scope>NUCLEOTIDE SEQUENCE [LARGE SCALE GENOMIC DNA]</scope>
    <source>
        <strain evidence="1">Alpha-2009</strain>
        <tissue evidence="1">Whole body</tissue>
    </source>
</reference>
<keyword evidence="2" id="KW-1185">Reference proteome</keyword>
<evidence type="ECO:0000313" key="2">
    <source>
        <dbReference type="Proteomes" id="UP001430953"/>
    </source>
</evidence>
<proteinExistence type="predicted"/>
<dbReference type="EMBL" id="JADYXP020000031">
    <property type="protein sequence ID" value="KAL0098929.1"/>
    <property type="molecule type" value="Genomic_DNA"/>
</dbReference>
<dbReference type="AlphaFoldDB" id="A0AAW2E976"/>
<name>A0AAW2E976_9HYME</name>
<organism evidence="1 2">
    <name type="scientific">Cardiocondyla obscurior</name>
    <dbReference type="NCBI Taxonomy" id="286306"/>
    <lineage>
        <taxon>Eukaryota</taxon>
        <taxon>Metazoa</taxon>
        <taxon>Ecdysozoa</taxon>
        <taxon>Arthropoda</taxon>
        <taxon>Hexapoda</taxon>
        <taxon>Insecta</taxon>
        <taxon>Pterygota</taxon>
        <taxon>Neoptera</taxon>
        <taxon>Endopterygota</taxon>
        <taxon>Hymenoptera</taxon>
        <taxon>Apocrita</taxon>
        <taxon>Aculeata</taxon>
        <taxon>Formicoidea</taxon>
        <taxon>Formicidae</taxon>
        <taxon>Myrmicinae</taxon>
        <taxon>Cardiocondyla</taxon>
    </lineage>
</organism>
<gene>
    <name evidence="1" type="ORF">PUN28_020837</name>
</gene>
<accession>A0AAW2E976</accession>
<dbReference type="Proteomes" id="UP001430953">
    <property type="component" value="Unassembled WGS sequence"/>
</dbReference>
<evidence type="ECO:0000313" key="1">
    <source>
        <dbReference type="EMBL" id="KAL0098929.1"/>
    </source>
</evidence>